<protein>
    <recommendedName>
        <fullName evidence="10">Secretin/TonB short N-terminal domain-containing protein</fullName>
    </recommendedName>
</protein>
<evidence type="ECO:0000256" key="4">
    <source>
        <dbReference type="ARBA" id="ARBA00022729"/>
    </source>
</evidence>
<keyword evidence="5" id="KW-0472">Membrane</keyword>
<evidence type="ECO:0000256" key="3">
    <source>
        <dbReference type="ARBA" id="ARBA00022692"/>
    </source>
</evidence>
<dbReference type="Pfam" id="PF21305">
    <property type="entry name" value="type_II_gspD_N0"/>
    <property type="match status" value="1"/>
</dbReference>
<dbReference type="InterPro" id="IPR011662">
    <property type="entry name" value="Secretin/TonB_short_N"/>
</dbReference>
<dbReference type="EMBL" id="LIZS01000011">
    <property type="protein sequence ID" value="KPJ53849.1"/>
    <property type="molecule type" value="Genomic_DNA"/>
</dbReference>
<evidence type="ECO:0000259" key="10">
    <source>
        <dbReference type="SMART" id="SM00965"/>
    </source>
</evidence>
<dbReference type="PATRIC" id="fig|1703770.3.peg.1074"/>
<feature type="domain" description="Secretin/TonB short N-terminal" evidence="10">
    <location>
        <begin position="190"/>
        <end position="238"/>
    </location>
</feature>
<organism evidence="11 12">
    <name type="scientific">candidate division TA06 bacterium DG_24</name>
    <dbReference type="NCBI Taxonomy" id="1703770"/>
    <lineage>
        <taxon>Bacteria</taxon>
        <taxon>Bacteria division TA06</taxon>
    </lineage>
</organism>
<evidence type="ECO:0000256" key="8">
    <source>
        <dbReference type="RuleBase" id="RU004004"/>
    </source>
</evidence>
<evidence type="ECO:0000313" key="11">
    <source>
        <dbReference type="EMBL" id="KPJ53849.1"/>
    </source>
</evidence>
<dbReference type="STRING" id="1703770.AMJ39_02860"/>
<dbReference type="Proteomes" id="UP000052008">
    <property type="component" value="Unassembled WGS sequence"/>
</dbReference>
<sequence>MSMEISDVVIRQAANMTEVIVEADHPLSYTHFTLSSPDRIVVDIPQAGGGLGAKVYPMVARGDVTSINIGRFSQAPDLFRLVIGLKRPVRYGVAALENALVVSFPMAEPVAFPEWHASGSATGSVIRWGSTNRAVAKEPPRQMAKSQEKPSHNPPPEPQPPVDEIGPMSMDLEDADIRTVLRALAEYAGRNIVAGNDVQGTITVRLREVRWDQALDIVLRTAGMAYVEEDGIIRVAPPSRLESEKMEREAAARQLEMVQPLETRVYAIEFATAAELMSPLARMLSDRGTIEVDSRTNSLLVSDIVQRQERVSDLIRVLDSPTPQVEIVARIVDIDRSLSQELGIDWSVTDLTSQDASTTGEVTLTGGVAAPSISASIGTVQSYATLLARLDAFEQDRRVRTISNPRISAVNNREASILAGKKIPLTVMDEAGNPITELTTIGIKLSVTPHINSLDEITMDVHTEVSDLDPSATIAGGIVIITNEADTRVLLRDGQTAVIGGMVRTQGATTEEGVPILRSIPLLGHLFKTTAVSSADREILIFLTPHVIGKAVPGQQFSAIRDVEEISDAE</sequence>
<evidence type="ECO:0000256" key="5">
    <source>
        <dbReference type="ARBA" id="ARBA00023136"/>
    </source>
</evidence>
<feature type="region of interest" description="Disordered" evidence="9">
    <location>
        <begin position="136"/>
        <end position="168"/>
    </location>
</feature>
<dbReference type="GO" id="GO:0009279">
    <property type="term" value="C:cell outer membrane"/>
    <property type="evidence" value="ECO:0007669"/>
    <property type="project" value="UniProtKB-SubCell"/>
</dbReference>
<evidence type="ECO:0000256" key="9">
    <source>
        <dbReference type="SAM" id="MobiDB-lite"/>
    </source>
</evidence>
<dbReference type="InterPro" id="IPR049371">
    <property type="entry name" value="GspD-like_N0"/>
</dbReference>
<proteinExistence type="inferred from homology"/>
<gene>
    <name evidence="11" type="ORF">AMJ39_02860</name>
</gene>
<dbReference type="Pfam" id="PF11741">
    <property type="entry name" value="AMIN"/>
    <property type="match status" value="1"/>
</dbReference>
<feature type="compositionally biased region" description="Pro residues" evidence="9">
    <location>
        <begin position="152"/>
        <end position="161"/>
    </location>
</feature>
<dbReference type="InterPro" id="IPR001775">
    <property type="entry name" value="GspD/PilQ"/>
</dbReference>
<evidence type="ECO:0000256" key="7">
    <source>
        <dbReference type="RuleBase" id="RU004003"/>
    </source>
</evidence>
<keyword evidence="3" id="KW-0812">Transmembrane</keyword>
<keyword evidence="6" id="KW-0998">Cell outer membrane</keyword>
<accession>A0A0S7WVB0</accession>
<evidence type="ECO:0000256" key="2">
    <source>
        <dbReference type="ARBA" id="ARBA00022448"/>
    </source>
</evidence>
<dbReference type="Pfam" id="PF00263">
    <property type="entry name" value="Secretin"/>
    <property type="match status" value="1"/>
</dbReference>
<dbReference type="GO" id="GO:0009306">
    <property type="term" value="P:protein secretion"/>
    <property type="evidence" value="ECO:0007669"/>
    <property type="project" value="InterPro"/>
</dbReference>
<dbReference type="PRINTS" id="PR00811">
    <property type="entry name" value="BCTERIALGSPD"/>
</dbReference>
<dbReference type="Gene3D" id="2.60.40.3500">
    <property type="match status" value="1"/>
</dbReference>
<reference evidence="11 12" key="1">
    <citation type="journal article" date="2015" name="Microbiome">
        <title>Genomic resolution of linkages in carbon, nitrogen, and sulfur cycling among widespread estuary sediment bacteria.</title>
        <authorList>
            <person name="Baker B.J."/>
            <person name="Lazar C.S."/>
            <person name="Teske A.P."/>
            <person name="Dick G.J."/>
        </authorList>
    </citation>
    <scope>NUCLEOTIDE SEQUENCE [LARGE SCALE GENOMIC DNA]</scope>
    <source>
        <strain evidence="11">DG_24</strain>
    </source>
</reference>
<evidence type="ECO:0000256" key="1">
    <source>
        <dbReference type="ARBA" id="ARBA00004370"/>
    </source>
</evidence>
<comment type="similarity">
    <text evidence="7">Belongs to the bacterial secretin family.</text>
</comment>
<dbReference type="AlphaFoldDB" id="A0A0S7WVB0"/>
<evidence type="ECO:0000256" key="6">
    <source>
        <dbReference type="ARBA" id="ARBA00023237"/>
    </source>
</evidence>
<feature type="compositionally biased region" description="Basic and acidic residues" evidence="9">
    <location>
        <begin position="136"/>
        <end position="151"/>
    </location>
</feature>
<comment type="caution">
    <text evidence="11">The sequence shown here is derived from an EMBL/GenBank/DDBJ whole genome shotgun (WGS) entry which is preliminary data.</text>
</comment>
<comment type="subcellular location">
    <subcellularLocation>
        <location evidence="8">Cell outer membrane</location>
    </subcellularLocation>
    <subcellularLocation>
        <location evidence="1">Membrane</location>
    </subcellularLocation>
</comment>
<dbReference type="Gene3D" id="3.30.1370.130">
    <property type="match status" value="1"/>
</dbReference>
<dbReference type="Gene3D" id="3.30.1370.120">
    <property type="match status" value="1"/>
</dbReference>
<dbReference type="InterPro" id="IPR004846">
    <property type="entry name" value="T2SS/T3SS_dom"/>
</dbReference>
<keyword evidence="2 8" id="KW-0813">Transport</keyword>
<dbReference type="InterPro" id="IPR021731">
    <property type="entry name" value="AMIN_dom"/>
</dbReference>
<keyword evidence="4" id="KW-0732">Signal</keyword>
<dbReference type="SMART" id="SM00965">
    <property type="entry name" value="STN"/>
    <property type="match status" value="1"/>
</dbReference>
<dbReference type="InterPro" id="IPR005644">
    <property type="entry name" value="NolW-like"/>
</dbReference>
<evidence type="ECO:0000313" key="12">
    <source>
        <dbReference type="Proteomes" id="UP000052008"/>
    </source>
</evidence>
<dbReference type="PANTHER" id="PTHR30604:SF1">
    <property type="entry name" value="DNA UTILIZATION PROTEIN HOFQ"/>
    <property type="match status" value="1"/>
</dbReference>
<name>A0A0S7WVB0_UNCT6</name>
<dbReference type="Pfam" id="PF03958">
    <property type="entry name" value="Secretin_N"/>
    <property type="match status" value="1"/>
</dbReference>
<dbReference type="InterPro" id="IPR051808">
    <property type="entry name" value="Type_IV_pilus_biogenesis"/>
</dbReference>
<dbReference type="InterPro" id="IPR038591">
    <property type="entry name" value="NolW-like_sf"/>
</dbReference>
<dbReference type="PANTHER" id="PTHR30604">
    <property type="entry name" value="PROTEIN TRANSPORT PROTEIN HOFQ"/>
    <property type="match status" value="1"/>
</dbReference>